<name>A0A7M5V011_9CNID</name>
<dbReference type="InterPro" id="IPR012462">
    <property type="entry name" value="UFSP1/2_DUB_cat"/>
</dbReference>
<keyword evidence="3" id="KW-0175">Coiled coil</keyword>
<dbReference type="SUPFAM" id="SSF54001">
    <property type="entry name" value="Cysteine proteinases"/>
    <property type="match status" value="1"/>
</dbReference>
<proteinExistence type="inferred from homology"/>
<organism evidence="5 6">
    <name type="scientific">Clytia hemisphaerica</name>
    <dbReference type="NCBI Taxonomy" id="252671"/>
    <lineage>
        <taxon>Eukaryota</taxon>
        <taxon>Metazoa</taxon>
        <taxon>Cnidaria</taxon>
        <taxon>Hydrozoa</taxon>
        <taxon>Hydroidolina</taxon>
        <taxon>Leptothecata</taxon>
        <taxon>Obeliida</taxon>
        <taxon>Clytiidae</taxon>
        <taxon>Clytia</taxon>
    </lineage>
</organism>
<keyword evidence="2" id="KW-0378">Hydrolase</keyword>
<dbReference type="PANTHER" id="PTHR48153:SF4">
    <property type="entry name" value="UBIQUITIN CARBOXYL-TERMINAL HYDROLASE MUG105"/>
    <property type="match status" value="1"/>
</dbReference>
<dbReference type="InterPro" id="IPR038765">
    <property type="entry name" value="Papain-like_cys_pep_sf"/>
</dbReference>
<evidence type="ECO:0000256" key="1">
    <source>
        <dbReference type="ARBA" id="ARBA00008552"/>
    </source>
</evidence>
<evidence type="ECO:0000313" key="5">
    <source>
        <dbReference type="EnsemblMetazoa" id="CLYHEMP004024.1"/>
    </source>
</evidence>
<sequence length="439" mass="50412">MSKRRGFSCPVCDSLYEENELEEHVQSHFNDNHRWNEVEYEEVQCQFDGCGLLVDMKCLEDHLLAHEFGEKADSSPINDDSLLAAALQEEETNDLTRKNDRRAENDIQLAKDLQKQAEKELEEKEFKKLQEKYGMTSNGGYTEQFNEKMGKQVGRNVSIGDYFQKKANMMCSMMTGEDTNETRTTGTITVLTNYYQSGNIKGISQVHLSSDTNHYAADVSDNGWGCGYRNTQMLLSSLLLNPLYKDHIEQKLGMLTLPSVPKIQSCIEEAWKEGFDQSGKEQLGGKLSKTKKWIGTTEVAALFRWMNIRARIVDFHKSQNNLHPLMFQWVKDYFTQNSDEQIPPLYIQHQGHSRTIIGLEEYSGSAENQLLIFDPSSHKMQLIKSIKPPYTKIQTKALRKSLHQMKYKQFQLVFIDGVYKSECDRNAGKILSSIRIPPD</sequence>
<evidence type="ECO:0000256" key="2">
    <source>
        <dbReference type="ARBA" id="ARBA00022801"/>
    </source>
</evidence>
<evidence type="ECO:0000313" key="6">
    <source>
        <dbReference type="Proteomes" id="UP000594262"/>
    </source>
</evidence>
<dbReference type="OrthoDB" id="288987at2759"/>
<dbReference type="Proteomes" id="UP000594262">
    <property type="component" value="Unplaced"/>
</dbReference>
<dbReference type="AlphaFoldDB" id="A0A7M5V011"/>
<dbReference type="EnsemblMetazoa" id="CLYHEMT004024.1">
    <property type="protein sequence ID" value="CLYHEMP004024.1"/>
    <property type="gene ID" value="CLYHEMG004024"/>
</dbReference>
<evidence type="ECO:0000256" key="3">
    <source>
        <dbReference type="SAM" id="Coils"/>
    </source>
</evidence>
<dbReference type="Pfam" id="PF07910">
    <property type="entry name" value="Peptidase_C78"/>
    <property type="match status" value="1"/>
</dbReference>
<evidence type="ECO:0000259" key="4">
    <source>
        <dbReference type="Pfam" id="PF07910"/>
    </source>
</evidence>
<dbReference type="PANTHER" id="PTHR48153">
    <property type="entry name" value="UFM1-SPECIFIC PROTEASE 2"/>
    <property type="match status" value="1"/>
</dbReference>
<feature type="coiled-coil region" evidence="3">
    <location>
        <begin position="100"/>
        <end position="130"/>
    </location>
</feature>
<reference evidence="5" key="1">
    <citation type="submission" date="2021-01" db="UniProtKB">
        <authorList>
            <consortium name="EnsemblMetazoa"/>
        </authorList>
    </citation>
    <scope>IDENTIFICATION</scope>
</reference>
<comment type="similarity">
    <text evidence="1">Belongs to the peptidase C78 family.</text>
</comment>
<dbReference type="Gene3D" id="3.90.70.130">
    <property type="match status" value="1"/>
</dbReference>
<dbReference type="GeneID" id="136810432"/>
<dbReference type="RefSeq" id="XP_066923097.1">
    <property type="nucleotide sequence ID" value="XM_067066996.1"/>
</dbReference>
<dbReference type="GO" id="GO:0071567">
    <property type="term" value="F:deUFMylase activity"/>
    <property type="evidence" value="ECO:0007669"/>
    <property type="project" value="UniProtKB-ARBA"/>
</dbReference>
<accession>A0A7M5V011</accession>
<protein>
    <recommendedName>
        <fullName evidence="4">UFSP1/2/DUB catalytic domain-containing protein</fullName>
    </recommendedName>
</protein>
<keyword evidence="6" id="KW-1185">Reference proteome</keyword>
<feature type="domain" description="UFSP1/2/DUB catalytic" evidence="4">
    <location>
        <begin position="204"/>
        <end position="413"/>
    </location>
</feature>